<name>A0A8R7Q076_TRIUA</name>
<dbReference type="AlphaFoldDB" id="A0A8R7Q076"/>
<evidence type="ECO:0000313" key="2">
    <source>
        <dbReference type="EnsemblPlants" id="TuG1812G0400000738.01.T01"/>
    </source>
</evidence>
<proteinExistence type="predicted"/>
<dbReference type="Proteomes" id="UP000015106">
    <property type="component" value="Chromosome 4"/>
</dbReference>
<reference evidence="2" key="2">
    <citation type="submission" date="2018-03" db="EMBL/GenBank/DDBJ databases">
        <title>The Triticum urartu genome reveals the dynamic nature of wheat genome evolution.</title>
        <authorList>
            <person name="Ling H."/>
            <person name="Ma B."/>
            <person name="Shi X."/>
            <person name="Liu H."/>
            <person name="Dong L."/>
            <person name="Sun H."/>
            <person name="Cao Y."/>
            <person name="Gao Q."/>
            <person name="Zheng S."/>
            <person name="Li Y."/>
            <person name="Yu Y."/>
            <person name="Du H."/>
            <person name="Qi M."/>
            <person name="Li Y."/>
            <person name="Yu H."/>
            <person name="Cui Y."/>
            <person name="Wang N."/>
            <person name="Chen C."/>
            <person name="Wu H."/>
            <person name="Zhao Y."/>
            <person name="Zhang J."/>
            <person name="Li Y."/>
            <person name="Zhou W."/>
            <person name="Zhang B."/>
            <person name="Hu W."/>
            <person name="Eijk M."/>
            <person name="Tang J."/>
            <person name="Witsenboer H."/>
            <person name="Zhao S."/>
            <person name="Li Z."/>
            <person name="Zhang A."/>
            <person name="Wang D."/>
            <person name="Liang C."/>
        </authorList>
    </citation>
    <scope>NUCLEOTIDE SEQUENCE [LARGE SCALE GENOMIC DNA]</scope>
    <source>
        <strain evidence="2">cv. G1812</strain>
    </source>
</reference>
<protein>
    <submittedName>
        <fullName evidence="2">Uncharacterized protein</fullName>
    </submittedName>
</protein>
<dbReference type="Gramene" id="TuG1812G0400000738.01.T01">
    <property type="protein sequence ID" value="TuG1812G0400000738.01.T01"/>
    <property type="gene ID" value="TuG1812G0400000738.01"/>
</dbReference>
<organism evidence="2 3">
    <name type="scientific">Triticum urartu</name>
    <name type="common">Red wild einkorn</name>
    <name type="synonym">Crithodium urartu</name>
    <dbReference type="NCBI Taxonomy" id="4572"/>
    <lineage>
        <taxon>Eukaryota</taxon>
        <taxon>Viridiplantae</taxon>
        <taxon>Streptophyta</taxon>
        <taxon>Embryophyta</taxon>
        <taxon>Tracheophyta</taxon>
        <taxon>Spermatophyta</taxon>
        <taxon>Magnoliopsida</taxon>
        <taxon>Liliopsida</taxon>
        <taxon>Poales</taxon>
        <taxon>Poaceae</taxon>
        <taxon>BOP clade</taxon>
        <taxon>Pooideae</taxon>
        <taxon>Triticodae</taxon>
        <taxon>Triticeae</taxon>
        <taxon>Triticinae</taxon>
        <taxon>Triticum</taxon>
    </lineage>
</organism>
<feature type="region of interest" description="Disordered" evidence="1">
    <location>
        <begin position="109"/>
        <end position="164"/>
    </location>
</feature>
<feature type="compositionally biased region" description="Basic residues" evidence="1">
    <location>
        <begin position="1"/>
        <end position="10"/>
    </location>
</feature>
<evidence type="ECO:0000256" key="1">
    <source>
        <dbReference type="SAM" id="MobiDB-lite"/>
    </source>
</evidence>
<dbReference type="EnsemblPlants" id="TuG1812G0400000738.01.T01">
    <property type="protein sequence ID" value="TuG1812G0400000738.01.T01"/>
    <property type="gene ID" value="TuG1812G0400000738.01"/>
</dbReference>
<keyword evidence="3" id="KW-1185">Reference proteome</keyword>
<sequence length="164" mass="17529">LAHSPSHPHSHSATASSSSSPPASSCIHLSCSSKLDQDEQAIEVQGAADAGRPAPRLPPRCLPAPGRRRSFRVLRGQVRGAVRAVAREAGGVHEVLRAVLRGVRLRADGEERQPRRVPLLPRHAHRRAQEEAQVPLTALSSRPPTVSLKAPTASSTSTPPCRQE</sequence>
<feature type="compositionally biased region" description="Low complexity" evidence="1">
    <location>
        <begin position="11"/>
        <end position="25"/>
    </location>
</feature>
<accession>A0A8R7Q076</accession>
<reference evidence="3" key="1">
    <citation type="journal article" date="2013" name="Nature">
        <title>Draft genome of the wheat A-genome progenitor Triticum urartu.</title>
        <authorList>
            <person name="Ling H.Q."/>
            <person name="Zhao S."/>
            <person name="Liu D."/>
            <person name="Wang J."/>
            <person name="Sun H."/>
            <person name="Zhang C."/>
            <person name="Fan H."/>
            <person name="Li D."/>
            <person name="Dong L."/>
            <person name="Tao Y."/>
            <person name="Gao C."/>
            <person name="Wu H."/>
            <person name="Li Y."/>
            <person name="Cui Y."/>
            <person name="Guo X."/>
            <person name="Zheng S."/>
            <person name="Wang B."/>
            <person name="Yu K."/>
            <person name="Liang Q."/>
            <person name="Yang W."/>
            <person name="Lou X."/>
            <person name="Chen J."/>
            <person name="Feng M."/>
            <person name="Jian J."/>
            <person name="Zhang X."/>
            <person name="Luo G."/>
            <person name="Jiang Y."/>
            <person name="Liu J."/>
            <person name="Wang Z."/>
            <person name="Sha Y."/>
            <person name="Zhang B."/>
            <person name="Wu H."/>
            <person name="Tang D."/>
            <person name="Shen Q."/>
            <person name="Xue P."/>
            <person name="Zou S."/>
            <person name="Wang X."/>
            <person name="Liu X."/>
            <person name="Wang F."/>
            <person name="Yang Y."/>
            <person name="An X."/>
            <person name="Dong Z."/>
            <person name="Zhang K."/>
            <person name="Zhang X."/>
            <person name="Luo M.C."/>
            <person name="Dvorak J."/>
            <person name="Tong Y."/>
            <person name="Wang J."/>
            <person name="Yang H."/>
            <person name="Li Z."/>
            <person name="Wang D."/>
            <person name="Zhang A."/>
            <person name="Wang J."/>
        </authorList>
    </citation>
    <scope>NUCLEOTIDE SEQUENCE</scope>
    <source>
        <strain evidence="3">cv. G1812</strain>
    </source>
</reference>
<reference evidence="2" key="3">
    <citation type="submission" date="2022-06" db="UniProtKB">
        <authorList>
            <consortium name="EnsemblPlants"/>
        </authorList>
    </citation>
    <scope>IDENTIFICATION</scope>
</reference>
<feature type="compositionally biased region" description="Polar residues" evidence="1">
    <location>
        <begin position="152"/>
        <end position="164"/>
    </location>
</feature>
<feature type="region of interest" description="Disordered" evidence="1">
    <location>
        <begin position="1"/>
        <end position="68"/>
    </location>
</feature>
<evidence type="ECO:0000313" key="3">
    <source>
        <dbReference type="Proteomes" id="UP000015106"/>
    </source>
</evidence>